<feature type="non-terminal residue" evidence="1">
    <location>
        <position position="1"/>
    </location>
</feature>
<gene>
    <name evidence="1" type="ORF">ACOLOM_LOCUS7155</name>
</gene>
<comment type="caution">
    <text evidence="1">The sequence shown here is derived from an EMBL/GenBank/DDBJ whole genome shotgun (WGS) entry which is preliminary data.</text>
</comment>
<evidence type="ECO:0000313" key="1">
    <source>
        <dbReference type="EMBL" id="CAG8615569.1"/>
    </source>
</evidence>
<name>A0ACA9MV83_9GLOM</name>
<evidence type="ECO:0000313" key="2">
    <source>
        <dbReference type="Proteomes" id="UP000789525"/>
    </source>
</evidence>
<reference evidence="1" key="1">
    <citation type="submission" date="2021-06" db="EMBL/GenBank/DDBJ databases">
        <authorList>
            <person name="Kallberg Y."/>
            <person name="Tangrot J."/>
            <person name="Rosling A."/>
        </authorList>
    </citation>
    <scope>NUCLEOTIDE SEQUENCE</scope>
    <source>
        <strain evidence="1">CL356</strain>
    </source>
</reference>
<dbReference type="Proteomes" id="UP000789525">
    <property type="component" value="Unassembled WGS sequence"/>
</dbReference>
<proteinExistence type="predicted"/>
<dbReference type="EMBL" id="CAJVPT010015977">
    <property type="protein sequence ID" value="CAG8615569.1"/>
    <property type="molecule type" value="Genomic_DNA"/>
</dbReference>
<accession>A0ACA9MV83</accession>
<protein>
    <submittedName>
        <fullName evidence="1">6653_t:CDS:1</fullName>
    </submittedName>
</protein>
<sequence>KRKWEDERAQKDRDFKIIETSSVSREEIVRKDSEISLLRATLERERKAREDDKIAWQDEKLEDMARLQQEMEDARGDGSKGADAELDMVADQLQAIIKAHNITLSPSQRRDMSISSLTTAISDHLDLSKGGSTEWESARRALERDLKASLDRRDKLSQEVEDARKEREAARKEIRSLEERIRELELSERPYPMKSNSLNSDPGSSNGSRNSEDMDRVMSVLRTLWSLLPSREARAARSIARSGSPSSPLRTTGARFGEPPSPSLADLDVRALKALYDPRNNNASSPLFNSSNNPADFTIDAFAQKVQALVADDRAIIERLLRFAQSHDLLKNNAERAQKLAQESSLGLETYQKQIKLLEDRNASIMTKQTDLLDEINALQTNMERAQREKRQLEMKATEQAINLQNLTDANSALSARALALAEEVSTAPETIRIKLEAQLSETRRQLKESMDELDAIRSSEQSQKAALLEELNVVQGENSKLRDQLRAEQRKNGGR</sequence>
<organism evidence="1 2">
    <name type="scientific">Acaulospora colombiana</name>
    <dbReference type="NCBI Taxonomy" id="27376"/>
    <lineage>
        <taxon>Eukaryota</taxon>
        <taxon>Fungi</taxon>
        <taxon>Fungi incertae sedis</taxon>
        <taxon>Mucoromycota</taxon>
        <taxon>Glomeromycotina</taxon>
        <taxon>Glomeromycetes</taxon>
        <taxon>Diversisporales</taxon>
        <taxon>Acaulosporaceae</taxon>
        <taxon>Acaulospora</taxon>
    </lineage>
</organism>
<keyword evidence="2" id="KW-1185">Reference proteome</keyword>